<feature type="transmembrane region" description="Helical" evidence="1">
    <location>
        <begin position="40"/>
        <end position="59"/>
    </location>
</feature>
<dbReference type="EMBL" id="CP061800">
    <property type="protein sequence ID" value="QTA93417.1"/>
    <property type="molecule type" value="Genomic_DNA"/>
</dbReference>
<keyword evidence="3" id="KW-1185">Reference proteome</keyword>
<name>A0A975GTW5_9BACT</name>
<evidence type="ECO:0000256" key="1">
    <source>
        <dbReference type="SAM" id="Phobius"/>
    </source>
</evidence>
<protein>
    <submittedName>
        <fullName evidence="2">Uncharacterized protein</fullName>
    </submittedName>
</protein>
<keyword evidence="1" id="KW-0472">Membrane</keyword>
<evidence type="ECO:0000313" key="3">
    <source>
        <dbReference type="Proteomes" id="UP000663722"/>
    </source>
</evidence>
<sequence length="60" mass="6738">MGEKPGFFRHRPRVIPGKKAGFLFRANIENLWLGTYHVGFHMYAIASLIFVGIAMFVAVG</sequence>
<organism evidence="2 3">
    <name type="scientific">Desulfonema magnum</name>
    <dbReference type="NCBI Taxonomy" id="45655"/>
    <lineage>
        <taxon>Bacteria</taxon>
        <taxon>Pseudomonadati</taxon>
        <taxon>Thermodesulfobacteriota</taxon>
        <taxon>Desulfobacteria</taxon>
        <taxon>Desulfobacterales</taxon>
        <taxon>Desulfococcaceae</taxon>
        <taxon>Desulfonema</taxon>
    </lineage>
</organism>
<gene>
    <name evidence="2" type="ORF">dnm_095180</name>
</gene>
<keyword evidence="1" id="KW-1133">Transmembrane helix</keyword>
<keyword evidence="1" id="KW-0812">Transmembrane</keyword>
<reference evidence="2" key="1">
    <citation type="journal article" date="2021" name="Microb. Physiol.">
        <title>Proteogenomic Insights into the Physiology of Marine, Sulfate-Reducing, Filamentous Desulfonema limicola and Desulfonema magnum.</title>
        <authorList>
            <person name="Schnaars V."/>
            <person name="Wohlbrand L."/>
            <person name="Scheve S."/>
            <person name="Hinrichs C."/>
            <person name="Reinhardt R."/>
            <person name="Rabus R."/>
        </authorList>
    </citation>
    <scope>NUCLEOTIDE SEQUENCE</scope>
    <source>
        <strain evidence="2">4be13</strain>
    </source>
</reference>
<dbReference type="AlphaFoldDB" id="A0A975GTW5"/>
<proteinExistence type="predicted"/>
<accession>A0A975GTW5</accession>
<dbReference type="Proteomes" id="UP000663722">
    <property type="component" value="Chromosome"/>
</dbReference>
<dbReference type="KEGG" id="dmm:dnm_095180"/>
<evidence type="ECO:0000313" key="2">
    <source>
        <dbReference type="EMBL" id="QTA93417.1"/>
    </source>
</evidence>